<dbReference type="STRING" id="50990.A0A4Y7PSK3"/>
<dbReference type="VEuPathDB" id="FungiDB:BD410DRAFT_753754"/>
<evidence type="ECO:0000313" key="4">
    <source>
        <dbReference type="Proteomes" id="UP000294933"/>
    </source>
</evidence>
<dbReference type="InterPro" id="IPR035992">
    <property type="entry name" value="Ricin_B-like_lectins"/>
</dbReference>
<feature type="non-terminal residue" evidence="3">
    <location>
        <position position="365"/>
    </location>
</feature>
<protein>
    <recommendedName>
        <fullName evidence="2">Nephrocystin 3-like N-terminal domain-containing protein</fullName>
    </recommendedName>
</protein>
<name>A0A4Y7PSK3_9AGAM</name>
<reference evidence="3 4" key="1">
    <citation type="submission" date="2018-06" db="EMBL/GenBank/DDBJ databases">
        <title>A transcriptomic atlas of mushroom development highlights an independent origin of complex multicellularity.</title>
        <authorList>
            <consortium name="DOE Joint Genome Institute"/>
            <person name="Krizsan K."/>
            <person name="Almasi E."/>
            <person name="Merenyi Z."/>
            <person name="Sahu N."/>
            <person name="Viragh M."/>
            <person name="Koszo T."/>
            <person name="Mondo S."/>
            <person name="Kiss B."/>
            <person name="Balint B."/>
            <person name="Kues U."/>
            <person name="Barry K."/>
            <person name="Hegedus J.C."/>
            <person name="Henrissat B."/>
            <person name="Johnson J."/>
            <person name="Lipzen A."/>
            <person name="Ohm R."/>
            <person name="Nagy I."/>
            <person name="Pangilinan J."/>
            <person name="Yan J."/>
            <person name="Xiong Y."/>
            <person name="Grigoriev I.V."/>
            <person name="Hibbett D.S."/>
            <person name="Nagy L.G."/>
        </authorList>
    </citation>
    <scope>NUCLEOTIDE SEQUENCE [LARGE SCALE GENOMIC DNA]</scope>
    <source>
        <strain evidence="3 4">SZMC22713</strain>
    </source>
</reference>
<organism evidence="3 4">
    <name type="scientific">Rickenella mellea</name>
    <dbReference type="NCBI Taxonomy" id="50990"/>
    <lineage>
        <taxon>Eukaryota</taxon>
        <taxon>Fungi</taxon>
        <taxon>Dikarya</taxon>
        <taxon>Basidiomycota</taxon>
        <taxon>Agaricomycotina</taxon>
        <taxon>Agaricomycetes</taxon>
        <taxon>Hymenochaetales</taxon>
        <taxon>Rickenellaceae</taxon>
        <taxon>Rickenella</taxon>
    </lineage>
</organism>
<dbReference type="InterPro" id="IPR027417">
    <property type="entry name" value="P-loop_NTPase"/>
</dbReference>
<dbReference type="Gene3D" id="3.40.50.300">
    <property type="entry name" value="P-loop containing nucleotide triphosphate hydrolases"/>
    <property type="match status" value="1"/>
</dbReference>
<keyword evidence="1" id="KW-0677">Repeat</keyword>
<dbReference type="Gene3D" id="2.80.10.50">
    <property type="match status" value="1"/>
</dbReference>
<evidence type="ECO:0000313" key="3">
    <source>
        <dbReference type="EMBL" id="TDL18068.1"/>
    </source>
</evidence>
<proteinExistence type="predicted"/>
<sequence>MPLANGIYRIKNVRTQNYVTLRSARNDLVASDHVNRKGEEWEVTSRQNDRYIIQNREFKTYAGSYHRPHHPTELYVKGTEGPYVWEMKAFDDSFTVSTTNVVKYWCFEDDQPNSQARASLLPSTPHIILLFLQVVLRAESPGNTYYMWIFDPVGFATDVHTSSGTRQSQALNDKLNREAIAEITMFLSEKLPRVPEATFMPEHACLPGTRAGLLKTINEWALGCDSLYLLTGPAGAGKSTIAHTVASHASEQGILGACFFLHRDFNERRDPHLVISSLAFQLAHFDLEIAKNIRNTLTRNPDLVSSQSLHNKFLNLIVKPVRDASDVKKTILLVIDDLDALDNQNATHSNRRQSFLECIANLESE</sequence>
<accession>A0A4Y7PSK3</accession>
<dbReference type="SUPFAM" id="SSF50370">
    <property type="entry name" value="Ricin B-like lectins"/>
    <property type="match status" value="1"/>
</dbReference>
<dbReference type="AlphaFoldDB" id="A0A4Y7PSK3"/>
<dbReference type="Proteomes" id="UP000294933">
    <property type="component" value="Unassembled WGS sequence"/>
</dbReference>
<dbReference type="SUPFAM" id="SSF52540">
    <property type="entry name" value="P-loop containing nucleoside triphosphate hydrolases"/>
    <property type="match status" value="1"/>
</dbReference>
<evidence type="ECO:0000256" key="1">
    <source>
        <dbReference type="ARBA" id="ARBA00022737"/>
    </source>
</evidence>
<evidence type="ECO:0000259" key="2">
    <source>
        <dbReference type="Pfam" id="PF24883"/>
    </source>
</evidence>
<dbReference type="EMBL" id="ML170213">
    <property type="protein sequence ID" value="TDL18068.1"/>
    <property type="molecule type" value="Genomic_DNA"/>
</dbReference>
<dbReference type="InterPro" id="IPR056884">
    <property type="entry name" value="NPHP3-like_N"/>
</dbReference>
<dbReference type="Pfam" id="PF24883">
    <property type="entry name" value="NPHP3_N"/>
    <property type="match status" value="1"/>
</dbReference>
<feature type="domain" description="Nephrocystin 3-like N-terminal" evidence="2">
    <location>
        <begin position="216"/>
        <end position="346"/>
    </location>
</feature>
<keyword evidence="4" id="KW-1185">Reference proteome</keyword>
<dbReference type="OrthoDB" id="5106486at2759"/>
<gene>
    <name evidence="3" type="ORF">BD410DRAFT_753754</name>
</gene>